<evidence type="ECO:0000313" key="5">
    <source>
        <dbReference type="EMBL" id="PIK42122.1"/>
    </source>
</evidence>
<dbReference type="PRINTS" id="PR00109">
    <property type="entry name" value="TYRKINASE"/>
</dbReference>
<reference evidence="5 6" key="1">
    <citation type="journal article" date="2017" name="PLoS Biol.">
        <title>The sea cucumber genome provides insights into morphological evolution and visceral regeneration.</title>
        <authorList>
            <person name="Zhang X."/>
            <person name="Sun L."/>
            <person name="Yuan J."/>
            <person name="Sun Y."/>
            <person name="Gao Y."/>
            <person name="Zhang L."/>
            <person name="Li S."/>
            <person name="Dai H."/>
            <person name="Hamel J.F."/>
            <person name="Liu C."/>
            <person name="Yu Y."/>
            <person name="Liu S."/>
            <person name="Lin W."/>
            <person name="Guo K."/>
            <person name="Jin S."/>
            <person name="Xu P."/>
            <person name="Storey K.B."/>
            <person name="Huan P."/>
            <person name="Zhang T."/>
            <person name="Zhou Y."/>
            <person name="Zhang J."/>
            <person name="Lin C."/>
            <person name="Li X."/>
            <person name="Xing L."/>
            <person name="Huo D."/>
            <person name="Sun M."/>
            <person name="Wang L."/>
            <person name="Mercier A."/>
            <person name="Li F."/>
            <person name="Yang H."/>
            <person name="Xiang J."/>
        </authorList>
    </citation>
    <scope>NUCLEOTIDE SEQUENCE [LARGE SCALE GENOMIC DNA]</scope>
    <source>
        <strain evidence="5">Shaxun</strain>
        <tissue evidence="5">Muscle</tissue>
    </source>
</reference>
<dbReference type="SUPFAM" id="SSF56112">
    <property type="entry name" value="Protein kinase-like (PK-like)"/>
    <property type="match status" value="1"/>
</dbReference>
<dbReference type="InterPro" id="IPR001245">
    <property type="entry name" value="Ser-Thr/Tyr_kinase_cat_dom"/>
</dbReference>
<dbReference type="Gene3D" id="1.10.510.10">
    <property type="entry name" value="Transferase(Phosphotransferase) domain 1"/>
    <property type="match status" value="1"/>
</dbReference>
<feature type="binding site" evidence="2">
    <location>
        <position position="277"/>
    </location>
    <ligand>
        <name>Mg(2+)</name>
        <dbReference type="ChEBI" id="CHEBI:18420"/>
    </ligand>
</feature>
<evidence type="ECO:0000313" key="6">
    <source>
        <dbReference type="Proteomes" id="UP000230750"/>
    </source>
</evidence>
<keyword evidence="3" id="KW-1133">Transmembrane helix</keyword>
<dbReference type="InterPro" id="IPR050122">
    <property type="entry name" value="RTK"/>
</dbReference>
<dbReference type="InterPro" id="IPR011009">
    <property type="entry name" value="Kinase-like_dom_sf"/>
</dbReference>
<dbReference type="GO" id="GO:0005886">
    <property type="term" value="C:plasma membrane"/>
    <property type="evidence" value="ECO:0007669"/>
    <property type="project" value="TreeGrafter"/>
</dbReference>
<dbReference type="GO" id="GO:0005524">
    <property type="term" value="F:ATP binding"/>
    <property type="evidence" value="ECO:0007669"/>
    <property type="project" value="UniProtKB-KW"/>
</dbReference>
<dbReference type="InterPro" id="IPR000719">
    <property type="entry name" value="Prot_kinase_dom"/>
</dbReference>
<dbReference type="PANTHER" id="PTHR24416">
    <property type="entry name" value="TYROSINE-PROTEIN KINASE RECEPTOR"/>
    <property type="match status" value="1"/>
</dbReference>
<evidence type="ECO:0000256" key="1">
    <source>
        <dbReference type="PIRSR" id="PIRSR000615-2"/>
    </source>
</evidence>
<dbReference type="PIRSF" id="PIRSF000615">
    <property type="entry name" value="TyrPK_CSF1-R"/>
    <property type="match status" value="1"/>
</dbReference>
<name>A0A2G8K297_STIJA</name>
<feature type="domain" description="Protein kinase" evidence="4">
    <location>
        <begin position="117"/>
        <end position="392"/>
    </location>
</feature>
<evidence type="ECO:0000259" key="4">
    <source>
        <dbReference type="PROSITE" id="PS50011"/>
    </source>
</evidence>
<feature type="binding site" evidence="1">
    <location>
        <position position="263"/>
    </location>
    <ligand>
        <name>ATP</name>
        <dbReference type="ChEBI" id="CHEBI:30616"/>
    </ligand>
</feature>
<keyword evidence="1" id="KW-0547">Nucleotide-binding</keyword>
<keyword evidence="1" id="KW-0067">ATP-binding</keyword>
<keyword evidence="3" id="KW-0812">Transmembrane</keyword>
<keyword evidence="6" id="KW-1185">Reference proteome</keyword>
<dbReference type="GO" id="GO:0007169">
    <property type="term" value="P:cell surface receptor protein tyrosine kinase signaling pathway"/>
    <property type="evidence" value="ECO:0007669"/>
    <property type="project" value="TreeGrafter"/>
</dbReference>
<keyword evidence="2" id="KW-0460">Magnesium</keyword>
<dbReference type="GO" id="GO:0004714">
    <property type="term" value="F:transmembrane receptor protein tyrosine kinase activity"/>
    <property type="evidence" value="ECO:0007669"/>
    <property type="project" value="TreeGrafter"/>
</dbReference>
<comment type="caution">
    <text evidence="5">The sequence shown here is derived from an EMBL/GenBank/DDBJ whole genome shotgun (WGS) entry which is preliminary data.</text>
</comment>
<dbReference type="GO" id="GO:0046872">
    <property type="term" value="F:metal ion binding"/>
    <property type="evidence" value="ECO:0007669"/>
    <property type="project" value="UniProtKB-KW"/>
</dbReference>
<feature type="transmembrane region" description="Helical" evidence="3">
    <location>
        <begin position="184"/>
        <end position="204"/>
    </location>
</feature>
<keyword evidence="3" id="KW-0472">Membrane</keyword>
<protein>
    <recommendedName>
        <fullName evidence="4">Protein kinase domain-containing protein</fullName>
    </recommendedName>
</protein>
<organism evidence="5 6">
    <name type="scientific">Stichopus japonicus</name>
    <name type="common">Sea cucumber</name>
    <dbReference type="NCBI Taxonomy" id="307972"/>
    <lineage>
        <taxon>Eukaryota</taxon>
        <taxon>Metazoa</taxon>
        <taxon>Echinodermata</taxon>
        <taxon>Eleutherozoa</taxon>
        <taxon>Echinozoa</taxon>
        <taxon>Holothuroidea</taxon>
        <taxon>Aspidochirotacea</taxon>
        <taxon>Aspidochirotida</taxon>
        <taxon>Stichopodidae</taxon>
        <taxon>Apostichopus</taxon>
    </lineage>
</organism>
<dbReference type="Pfam" id="PF07714">
    <property type="entry name" value="PK_Tyr_Ser-Thr"/>
    <property type="match status" value="1"/>
</dbReference>
<dbReference type="EMBL" id="MRZV01000960">
    <property type="protein sequence ID" value="PIK42122.1"/>
    <property type="molecule type" value="Genomic_DNA"/>
</dbReference>
<dbReference type="GO" id="GO:0043235">
    <property type="term" value="C:receptor complex"/>
    <property type="evidence" value="ECO:0007669"/>
    <property type="project" value="TreeGrafter"/>
</dbReference>
<dbReference type="STRING" id="307972.A0A2G8K297"/>
<dbReference type="AlphaFoldDB" id="A0A2G8K297"/>
<evidence type="ECO:0000256" key="3">
    <source>
        <dbReference type="SAM" id="Phobius"/>
    </source>
</evidence>
<dbReference type="OrthoDB" id="4062651at2759"/>
<proteinExistence type="predicted"/>
<evidence type="ECO:0000256" key="2">
    <source>
        <dbReference type="PIRSR" id="PIRSR000615-3"/>
    </source>
</evidence>
<gene>
    <name evidence="5" type="ORF">BSL78_21031</name>
</gene>
<keyword evidence="2" id="KW-0479">Metal-binding</keyword>
<dbReference type="PANTHER" id="PTHR24416:SF611">
    <property type="entry name" value="TYROSINE-PROTEIN KINASE TRANSMEMBRANE RECEPTOR ROR"/>
    <property type="match status" value="1"/>
</dbReference>
<dbReference type="PROSITE" id="PS50011">
    <property type="entry name" value="PROTEIN_KINASE_DOM"/>
    <property type="match status" value="1"/>
</dbReference>
<sequence>MKWTLNNNDISSKTFHDISNQTVAWTKKFNTLKENDVVKCKVSGPYITQVTTSFNCSRNDEELGSPFAVFVMFTIISLVLTGIGVSCLICKKKYTGAICRVTKERENIDTVEDDGISNSISQISKGTCLKVGEKFEYWKCSFTNVINEEKHCIVKTLSANSTITEAEEFRKLAKRLKTLRKNAFIVDLLSVSLDIVPSIAYMFMEFGTLRDLLLMRYEKTRKSHISTTVHHQIEGLISLSYDVACAMRFLASKKYCHPVLSTRKVLLTEECRCKIYDICPEDMALVNAKRQMEKFPPIMWLSPEAVFMKEYSIESDVWNFGVFLWETFSIAEVPCAGLMKSQLEEKIRQTIILTQPVCCPGALYSLMLTCWCHSKGQRPTMEALHKQVKTLLEGLDVSALNEDVGSLDKHDIPNYDIVNPD</sequence>
<dbReference type="Proteomes" id="UP000230750">
    <property type="component" value="Unassembled WGS sequence"/>
</dbReference>
<feature type="transmembrane region" description="Helical" evidence="3">
    <location>
        <begin position="67"/>
        <end position="90"/>
    </location>
</feature>
<accession>A0A2G8K297</accession>